<evidence type="ECO:0000256" key="4">
    <source>
        <dbReference type="RuleBase" id="RU003694"/>
    </source>
</evidence>
<dbReference type="Gene3D" id="3.40.47.10">
    <property type="match status" value="2"/>
</dbReference>
<dbReference type="PANTHER" id="PTHR11712">
    <property type="entry name" value="POLYKETIDE SYNTHASE-RELATED"/>
    <property type="match status" value="1"/>
</dbReference>
<reference evidence="6" key="2">
    <citation type="submission" date="2020-09" db="EMBL/GenBank/DDBJ databases">
        <authorList>
            <person name="Sun Q."/>
            <person name="Kim S."/>
        </authorList>
    </citation>
    <scope>NUCLEOTIDE SEQUENCE</scope>
    <source>
        <strain evidence="6">KCTC 32182</strain>
    </source>
</reference>
<organism evidence="6 7">
    <name type="scientific">Paludibacterium paludis</name>
    <dbReference type="NCBI Taxonomy" id="1225769"/>
    <lineage>
        <taxon>Bacteria</taxon>
        <taxon>Pseudomonadati</taxon>
        <taxon>Pseudomonadota</taxon>
        <taxon>Betaproteobacteria</taxon>
        <taxon>Neisseriales</taxon>
        <taxon>Chromobacteriaceae</taxon>
        <taxon>Paludibacterium</taxon>
    </lineage>
</organism>
<dbReference type="SMART" id="SM00825">
    <property type="entry name" value="PKS_KS"/>
    <property type="match status" value="1"/>
</dbReference>
<keyword evidence="2 4" id="KW-0808">Transferase</keyword>
<dbReference type="Pfam" id="PF00109">
    <property type="entry name" value="ketoacyl-synt"/>
    <property type="match status" value="1"/>
</dbReference>
<dbReference type="SUPFAM" id="SSF53901">
    <property type="entry name" value="Thiolase-like"/>
    <property type="match status" value="2"/>
</dbReference>
<dbReference type="InterPro" id="IPR020841">
    <property type="entry name" value="PKS_Beta-ketoAc_synthase_dom"/>
</dbReference>
<sequence length="395" mass="42053">MTTRRAVITGIGLITPQCDDPDFAWHRAIAGQLTTSYKEALGGHAATVSDEQITSGLSVRNARKIDRFSHLGLVAVQRALADAGLDTASLDVWRTGTIVGNCFGGWAYTDRELRHLYQEGGCSREVSPFQATAWFPAAVQGQISLHLGLKGYSKTVMADRASGLVSIGMGARLIETGKLDCAIAGGSEAIDTDFIYAALKTSSDTLSQDGHYAPFSDGAKGFVPAEGACFLILESEERAARRGRQPYAIVESSALRNEPGFDRAMPATHHALEQAMRAAAGNRDVDCVVADGMASVDADRQEIQAIRHAVGARTPITAPKAAFGQLFGAAGALDCALASLMLKKQAMLPFPLHGDSRQDDTRFIQQLTEATLYRVLINGRGFGGCAASLSLTRFS</sequence>
<dbReference type="EMBL" id="BMYX01000005">
    <property type="protein sequence ID" value="GGY11315.1"/>
    <property type="molecule type" value="Genomic_DNA"/>
</dbReference>
<dbReference type="InterPro" id="IPR000794">
    <property type="entry name" value="Beta-ketoacyl_synthase"/>
</dbReference>
<dbReference type="PANTHER" id="PTHR11712:SF322">
    <property type="entry name" value="POLYKETIDE BETA-KETOACYL SYNTHASE 2-RELATED"/>
    <property type="match status" value="1"/>
</dbReference>
<proteinExistence type="inferred from homology"/>
<gene>
    <name evidence="6" type="ORF">GCM10011289_12800</name>
</gene>
<dbReference type="AlphaFoldDB" id="A0A918P087"/>
<protein>
    <submittedName>
        <fullName evidence="6">Beta-ketoacyl synthase</fullName>
    </submittedName>
</protein>
<dbReference type="InterPro" id="IPR014031">
    <property type="entry name" value="Ketoacyl_synth_C"/>
</dbReference>
<evidence type="ECO:0000256" key="1">
    <source>
        <dbReference type="ARBA" id="ARBA00008467"/>
    </source>
</evidence>
<dbReference type="GO" id="GO:0006633">
    <property type="term" value="P:fatty acid biosynthetic process"/>
    <property type="evidence" value="ECO:0007669"/>
    <property type="project" value="TreeGrafter"/>
</dbReference>
<dbReference type="PROSITE" id="PS52004">
    <property type="entry name" value="KS3_2"/>
    <property type="match status" value="1"/>
</dbReference>
<evidence type="ECO:0000313" key="7">
    <source>
        <dbReference type="Proteomes" id="UP000645257"/>
    </source>
</evidence>
<dbReference type="RefSeq" id="WP_189532432.1">
    <property type="nucleotide sequence ID" value="NZ_BMYX01000005.1"/>
</dbReference>
<comment type="similarity">
    <text evidence="1 4">Belongs to the thiolase-like superfamily. Beta-ketoacyl-ACP synthases family.</text>
</comment>
<evidence type="ECO:0000256" key="3">
    <source>
        <dbReference type="ARBA" id="ARBA00023315"/>
    </source>
</evidence>
<name>A0A918P087_9NEIS</name>
<dbReference type="InterPro" id="IPR014030">
    <property type="entry name" value="Ketoacyl_synth_N"/>
</dbReference>
<feature type="domain" description="Ketosynthase family 3 (KS3)" evidence="5">
    <location>
        <begin position="3"/>
        <end position="393"/>
    </location>
</feature>
<dbReference type="Pfam" id="PF02801">
    <property type="entry name" value="Ketoacyl-synt_C"/>
    <property type="match status" value="1"/>
</dbReference>
<reference evidence="6" key="1">
    <citation type="journal article" date="2014" name="Int. J. Syst. Evol. Microbiol.">
        <title>Complete genome sequence of Corynebacterium casei LMG S-19264T (=DSM 44701T), isolated from a smear-ripened cheese.</title>
        <authorList>
            <consortium name="US DOE Joint Genome Institute (JGI-PGF)"/>
            <person name="Walter F."/>
            <person name="Albersmeier A."/>
            <person name="Kalinowski J."/>
            <person name="Ruckert C."/>
        </authorList>
    </citation>
    <scope>NUCLEOTIDE SEQUENCE</scope>
    <source>
        <strain evidence="6">KCTC 32182</strain>
    </source>
</reference>
<dbReference type="GO" id="GO:0004315">
    <property type="term" value="F:3-oxoacyl-[acyl-carrier-protein] synthase activity"/>
    <property type="evidence" value="ECO:0007669"/>
    <property type="project" value="TreeGrafter"/>
</dbReference>
<evidence type="ECO:0000256" key="2">
    <source>
        <dbReference type="ARBA" id="ARBA00022679"/>
    </source>
</evidence>
<dbReference type="InterPro" id="IPR016039">
    <property type="entry name" value="Thiolase-like"/>
</dbReference>
<keyword evidence="3" id="KW-0012">Acyltransferase</keyword>
<evidence type="ECO:0000259" key="5">
    <source>
        <dbReference type="PROSITE" id="PS52004"/>
    </source>
</evidence>
<comment type="caution">
    <text evidence="6">The sequence shown here is derived from an EMBL/GenBank/DDBJ whole genome shotgun (WGS) entry which is preliminary data.</text>
</comment>
<evidence type="ECO:0000313" key="6">
    <source>
        <dbReference type="EMBL" id="GGY11315.1"/>
    </source>
</evidence>
<keyword evidence="7" id="KW-1185">Reference proteome</keyword>
<dbReference type="Proteomes" id="UP000645257">
    <property type="component" value="Unassembled WGS sequence"/>
</dbReference>
<accession>A0A918P087</accession>